<proteinExistence type="predicted"/>
<keyword evidence="1" id="KW-1133">Transmembrane helix</keyword>
<accession>A0A4Y3NLH5</accession>
<gene>
    <name evidence="2" type="ORF">AAU01_28010</name>
</gene>
<dbReference type="EMBL" id="BJMD01000016">
    <property type="protein sequence ID" value="GEB20046.1"/>
    <property type="molecule type" value="Genomic_DNA"/>
</dbReference>
<feature type="transmembrane region" description="Helical" evidence="1">
    <location>
        <begin position="203"/>
        <end position="221"/>
    </location>
</feature>
<keyword evidence="3" id="KW-1185">Reference proteome</keyword>
<keyword evidence="1" id="KW-0812">Transmembrane</keyword>
<evidence type="ECO:0000313" key="3">
    <source>
        <dbReference type="Proteomes" id="UP000317715"/>
    </source>
</evidence>
<name>A0A4Y3NLH5_PAEAU</name>
<dbReference type="Proteomes" id="UP000317715">
    <property type="component" value="Unassembled WGS sequence"/>
</dbReference>
<organism evidence="2 3">
    <name type="scientific">Paenarthrobacter aurescens</name>
    <name type="common">Arthrobacter aurescens</name>
    <dbReference type="NCBI Taxonomy" id="43663"/>
    <lineage>
        <taxon>Bacteria</taxon>
        <taxon>Bacillati</taxon>
        <taxon>Actinomycetota</taxon>
        <taxon>Actinomycetes</taxon>
        <taxon>Micrococcales</taxon>
        <taxon>Micrococcaceae</taxon>
        <taxon>Paenarthrobacter</taxon>
    </lineage>
</organism>
<feature type="transmembrane region" description="Helical" evidence="1">
    <location>
        <begin position="391"/>
        <end position="412"/>
    </location>
</feature>
<feature type="transmembrane region" description="Helical" evidence="1">
    <location>
        <begin position="142"/>
        <end position="162"/>
    </location>
</feature>
<feature type="transmembrane region" description="Helical" evidence="1">
    <location>
        <begin position="493"/>
        <end position="510"/>
    </location>
</feature>
<feature type="transmembrane region" description="Helical" evidence="1">
    <location>
        <begin position="322"/>
        <end position="342"/>
    </location>
</feature>
<evidence type="ECO:0000256" key="1">
    <source>
        <dbReference type="SAM" id="Phobius"/>
    </source>
</evidence>
<feature type="transmembrane region" description="Helical" evidence="1">
    <location>
        <begin position="174"/>
        <end position="191"/>
    </location>
</feature>
<reference evidence="2 3" key="1">
    <citation type="submission" date="2019-06" db="EMBL/GenBank/DDBJ databases">
        <title>Whole genome shotgun sequence of Paenarthrobacter aurescens NBRC 12136.</title>
        <authorList>
            <person name="Hosoyama A."/>
            <person name="Uohara A."/>
            <person name="Ohji S."/>
            <person name="Ichikawa N."/>
        </authorList>
    </citation>
    <scope>NUCLEOTIDE SEQUENCE [LARGE SCALE GENOMIC DNA]</scope>
    <source>
        <strain evidence="2 3">NBRC 12136</strain>
    </source>
</reference>
<protein>
    <submittedName>
        <fullName evidence="2">Uncharacterized protein</fullName>
    </submittedName>
</protein>
<dbReference type="AlphaFoldDB" id="A0A4Y3NLH5"/>
<feature type="transmembrane region" description="Helical" evidence="1">
    <location>
        <begin position="468"/>
        <end position="487"/>
    </location>
</feature>
<comment type="caution">
    <text evidence="2">The sequence shown here is derived from an EMBL/GenBank/DDBJ whole genome shotgun (WGS) entry which is preliminary data.</text>
</comment>
<feature type="transmembrane region" description="Helical" evidence="1">
    <location>
        <begin position="418"/>
        <end position="438"/>
    </location>
</feature>
<feature type="transmembrane region" description="Helical" evidence="1">
    <location>
        <begin position="47"/>
        <end position="68"/>
    </location>
</feature>
<dbReference type="Pfam" id="PF19814">
    <property type="entry name" value="DUF6297"/>
    <property type="match status" value="1"/>
</dbReference>
<feature type="transmembrane region" description="Helical" evidence="1">
    <location>
        <begin position="348"/>
        <end position="370"/>
    </location>
</feature>
<dbReference type="InterPro" id="IPR046264">
    <property type="entry name" value="DUF6297"/>
</dbReference>
<sequence>MPAPDMLTAAHSAQDRQLASEIVRFTRQSAKRYKRSRISWGTRFVDAYSWGLGIGVSLTIAASFVLALRNEIADRASTQKSIIGAQWLVLPEPLLWTSITFAALLAVNNLARKLGPVSTNGAESSWWLALPIDRRPMVLPPFIRKAAFTAAGSAVIYLPFSMVTAVDRAPLEHLLASLTFGAAGAIALVLAALQQLALLGPRWGTVTTAAALLACSVLPMFSSAPWATAVVTVAAVGLLAVVVPRAGQVRGTELARGGAVAGHAGASLFMMDANEVLRALGGNRKRIDGGRAARLYARPVRGPLAALIRADVVAFIRLNPPLLPSILWLASCVAILLVEGGLPEFAQLAVIVICGCATASGLGGVARKTALVPELDALLPLHPALVRTSRTLMPCLAMAVWMAMLCSLLALLGAANPALIGVGALAGVGMGAGTLRAATRTPPDWTAPPVETPFGPVPRAQLGSLMRGLDVTILAMVPLLVALYLGYVPMSVIAVQAAFSAGIFLLVILTRPKRS</sequence>
<evidence type="ECO:0000313" key="2">
    <source>
        <dbReference type="EMBL" id="GEB20046.1"/>
    </source>
</evidence>
<feature type="transmembrane region" description="Helical" evidence="1">
    <location>
        <begin position="227"/>
        <end position="246"/>
    </location>
</feature>
<keyword evidence="1" id="KW-0472">Membrane</keyword>